<dbReference type="EMBL" id="JAPQYE010000008">
    <property type="protein sequence ID" value="MCZ0730107.1"/>
    <property type="molecule type" value="Genomic_DNA"/>
</dbReference>
<dbReference type="CDD" id="cd03801">
    <property type="entry name" value="GT4_PimA-like"/>
    <property type="match status" value="1"/>
</dbReference>
<evidence type="ECO:0000256" key="1">
    <source>
        <dbReference type="ARBA" id="ARBA00022676"/>
    </source>
</evidence>
<organism evidence="5 6">
    <name type="scientific">Mycolicibacterium iranicum</name>
    <name type="common">Mycobacterium iranicum</name>
    <dbReference type="NCBI Taxonomy" id="912594"/>
    <lineage>
        <taxon>Bacteria</taxon>
        <taxon>Bacillati</taxon>
        <taxon>Actinomycetota</taxon>
        <taxon>Actinomycetes</taxon>
        <taxon>Mycobacteriales</taxon>
        <taxon>Mycobacteriaceae</taxon>
        <taxon>Mycolicibacterium</taxon>
    </lineage>
</organism>
<gene>
    <name evidence="5" type="ORF">OY187_18840</name>
</gene>
<keyword evidence="6" id="KW-1185">Reference proteome</keyword>
<feature type="domain" description="Glycosyltransferase subfamily 4-like N-terminal" evidence="4">
    <location>
        <begin position="11"/>
        <end position="169"/>
    </location>
</feature>
<evidence type="ECO:0000313" key="6">
    <source>
        <dbReference type="Proteomes" id="UP001084650"/>
    </source>
</evidence>
<keyword evidence="1" id="KW-0328">Glycosyltransferase</keyword>
<dbReference type="Proteomes" id="UP001084650">
    <property type="component" value="Unassembled WGS sequence"/>
</dbReference>
<dbReference type="Gene3D" id="3.40.50.2000">
    <property type="entry name" value="Glycogen Phosphorylase B"/>
    <property type="match status" value="2"/>
</dbReference>
<dbReference type="PANTHER" id="PTHR12526">
    <property type="entry name" value="GLYCOSYLTRANSFERASE"/>
    <property type="match status" value="1"/>
</dbReference>
<evidence type="ECO:0000313" key="5">
    <source>
        <dbReference type="EMBL" id="MCZ0730107.1"/>
    </source>
</evidence>
<dbReference type="Pfam" id="PF13579">
    <property type="entry name" value="Glyco_trans_4_4"/>
    <property type="match status" value="1"/>
</dbReference>
<dbReference type="SUPFAM" id="SSF53756">
    <property type="entry name" value="UDP-Glycosyltransferase/glycogen phosphorylase"/>
    <property type="match status" value="1"/>
</dbReference>
<reference evidence="5" key="1">
    <citation type="submission" date="2022-12" db="EMBL/GenBank/DDBJ databases">
        <title>Whole genome sequence of Mycolicibacterium iranicum strain SBH312.</title>
        <authorList>
            <person name="Jani J."/>
            <person name="Arifin Mustapha Z."/>
            <person name="Ahmed K."/>
            <person name="Kai Ling C."/>
        </authorList>
    </citation>
    <scope>NUCLEOTIDE SEQUENCE</scope>
    <source>
        <strain evidence="5">SBH312</strain>
    </source>
</reference>
<dbReference type="Pfam" id="PF00534">
    <property type="entry name" value="Glycos_transf_1"/>
    <property type="match status" value="1"/>
</dbReference>
<protein>
    <submittedName>
        <fullName evidence="5">Glycosyltransferase family 4 protein</fullName>
    </submittedName>
</protein>
<comment type="caution">
    <text evidence="5">The sequence shown here is derived from an EMBL/GenBank/DDBJ whole genome shotgun (WGS) entry which is preliminary data.</text>
</comment>
<feature type="domain" description="Glycosyl transferase family 1" evidence="3">
    <location>
        <begin position="204"/>
        <end position="346"/>
    </location>
</feature>
<evidence type="ECO:0000256" key="2">
    <source>
        <dbReference type="ARBA" id="ARBA00022679"/>
    </source>
</evidence>
<proteinExistence type="predicted"/>
<name>A0ABT4HIT7_MYCIR</name>
<dbReference type="PANTHER" id="PTHR12526:SF634">
    <property type="entry name" value="BLL3361 PROTEIN"/>
    <property type="match status" value="1"/>
</dbReference>
<sequence length="384" mass="42803">MVVGPGSRFLSGIGYHTASIANAFARRGDPVSALLIRDLLPRRFYPGRNRVGTHDPGVLRLQAVPTHEGLNWYWGRSLFRALRFLRQRRPEVVLLQWWTAVTAHSYVVLALGARLVGARVVIEMHESHDVGEATLPLISRYARLMMRILARSISGVVVHSESDIDAVSQHYPALAQLPFAVVFPGPLEHAERSEGSTERQQQLETGMVRFLLFGVIRAYKGIDELAKAFARLVEEGEPVHLTIAGEVWEDAEFGMSTIRSTGPQHHTVIPGYIPDERVKDLFDQADVIVAPYRRASASGPVNLAMEAGLPLVTTRVPALQEACREYEGVFFADVEDPTGLREAMRLSMTKVGCRFANPHSWDANADRYAEFFELVLERSQRSPG</sequence>
<accession>A0ABT4HIT7</accession>
<evidence type="ECO:0000259" key="3">
    <source>
        <dbReference type="Pfam" id="PF00534"/>
    </source>
</evidence>
<evidence type="ECO:0000259" key="4">
    <source>
        <dbReference type="Pfam" id="PF13579"/>
    </source>
</evidence>
<dbReference type="InterPro" id="IPR001296">
    <property type="entry name" value="Glyco_trans_1"/>
</dbReference>
<keyword evidence="2" id="KW-0808">Transferase</keyword>
<dbReference type="InterPro" id="IPR028098">
    <property type="entry name" value="Glyco_trans_4-like_N"/>
</dbReference>